<evidence type="ECO:0000259" key="2">
    <source>
        <dbReference type="Pfam" id="PF14344"/>
    </source>
</evidence>
<accession>A0A2T0SSN2</accession>
<dbReference type="Proteomes" id="UP000239494">
    <property type="component" value="Unassembled WGS sequence"/>
</dbReference>
<organism evidence="3 4">
    <name type="scientific">Umezawaea tangerina</name>
    <dbReference type="NCBI Taxonomy" id="84725"/>
    <lineage>
        <taxon>Bacteria</taxon>
        <taxon>Bacillati</taxon>
        <taxon>Actinomycetota</taxon>
        <taxon>Actinomycetes</taxon>
        <taxon>Pseudonocardiales</taxon>
        <taxon>Pseudonocardiaceae</taxon>
        <taxon>Umezawaea</taxon>
    </lineage>
</organism>
<keyword evidence="4" id="KW-1185">Reference proteome</keyword>
<proteinExistence type="predicted"/>
<dbReference type="OrthoDB" id="9783299at2"/>
<gene>
    <name evidence="3" type="ORF">CLV43_112338</name>
</gene>
<sequence>MRAIRAGVVLLFLLVLAPSAHAATGTYLRLAHLAPGTSGVDILLTPKAGGTSVLTKGVDYGDLLDYRRVEAGDYTVEWRPLGADPESKPLLSTTVHATQGRAYTVAGLGTTDKLSLKVLDDDVTLPQAGKARLRMINAAPGSTSADLVRDGSLLIQQAVFAEPTLYALVDPGSSSLQVTPRGASPVTLVANLEASGVYTVVVLELDGKVTASIRADAKSSEVVPGGALETGFGGTADGPGGTSWPVVPFAAVLVCACVLWSRRDRTAS</sequence>
<dbReference type="Pfam" id="PF14344">
    <property type="entry name" value="DUF4397"/>
    <property type="match status" value="1"/>
</dbReference>
<feature type="signal peptide" evidence="1">
    <location>
        <begin position="1"/>
        <end position="22"/>
    </location>
</feature>
<name>A0A2T0SSN2_9PSEU</name>
<comment type="caution">
    <text evidence="3">The sequence shown here is derived from an EMBL/GenBank/DDBJ whole genome shotgun (WGS) entry which is preliminary data.</text>
</comment>
<keyword evidence="1" id="KW-0732">Signal</keyword>
<protein>
    <submittedName>
        <fullName evidence="3">Uncharacterized protein DUF4397</fullName>
    </submittedName>
</protein>
<dbReference type="AlphaFoldDB" id="A0A2T0SSN2"/>
<dbReference type="EMBL" id="PVTF01000012">
    <property type="protein sequence ID" value="PRY36408.1"/>
    <property type="molecule type" value="Genomic_DNA"/>
</dbReference>
<dbReference type="InterPro" id="IPR025510">
    <property type="entry name" value="DUF4397"/>
</dbReference>
<evidence type="ECO:0000313" key="3">
    <source>
        <dbReference type="EMBL" id="PRY36408.1"/>
    </source>
</evidence>
<reference evidence="3 4" key="1">
    <citation type="submission" date="2018-03" db="EMBL/GenBank/DDBJ databases">
        <title>Genomic Encyclopedia of Archaeal and Bacterial Type Strains, Phase II (KMG-II): from individual species to whole genera.</title>
        <authorList>
            <person name="Goeker M."/>
        </authorList>
    </citation>
    <scope>NUCLEOTIDE SEQUENCE [LARGE SCALE GENOMIC DNA]</scope>
    <source>
        <strain evidence="3 4">DSM 44720</strain>
    </source>
</reference>
<feature type="domain" description="DUF4397" evidence="2">
    <location>
        <begin position="27"/>
        <end position="141"/>
    </location>
</feature>
<feature type="chain" id="PRO_5015591389" evidence="1">
    <location>
        <begin position="23"/>
        <end position="268"/>
    </location>
</feature>
<evidence type="ECO:0000256" key="1">
    <source>
        <dbReference type="SAM" id="SignalP"/>
    </source>
</evidence>
<evidence type="ECO:0000313" key="4">
    <source>
        <dbReference type="Proteomes" id="UP000239494"/>
    </source>
</evidence>